<keyword evidence="7" id="KW-0175">Coiled coil</keyword>
<dbReference type="GO" id="GO:0009898">
    <property type="term" value="C:cytoplasmic side of plasma membrane"/>
    <property type="evidence" value="ECO:0007669"/>
    <property type="project" value="UniProtKB-UniRule"/>
</dbReference>
<dbReference type="Gene3D" id="3.30.420.40">
    <property type="match status" value="2"/>
</dbReference>
<name>A0A1F6BZD3_9BACT</name>
<evidence type="ECO:0000256" key="1">
    <source>
        <dbReference type="ARBA" id="ARBA00022475"/>
    </source>
</evidence>
<dbReference type="SMART" id="SM00842">
    <property type="entry name" value="FtsA"/>
    <property type="match status" value="1"/>
</dbReference>
<dbReference type="GO" id="GO:0043093">
    <property type="term" value="P:FtsZ-dependent cytokinesis"/>
    <property type="evidence" value="ECO:0007669"/>
    <property type="project" value="UniProtKB-UniRule"/>
</dbReference>
<dbReference type="Pfam" id="PF02491">
    <property type="entry name" value="SHS2_FTSA"/>
    <property type="match status" value="1"/>
</dbReference>
<evidence type="ECO:0000256" key="4">
    <source>
        <dbReference type="ARBA" id="ARBA00023306"/>
    </source>
</evidence>
<evidence type="ECO:0000256" key="7">
    <source>
        <dbReference type="SAM" id="Coils"/>
    </source>
</evidence>
<sequence length="406" mass="44716">MPNMLTAIDIGSSKIKGLVAEQKKDGTLAIISAFKHPSSGFRKGVLVDIEDANQTIRELMRELRQFSKQAVKNVFINLNSEHVKVRISRGISAVSQPEKEIKQEDVERAIQSSKAAKMLPNYKILHTMIREYVVDDIGDIQDPVGMTGSRLEVSTLLVEAFAPHFDMLGRAFEEAGANVNGIIFNPFASAKAVLTKKQKVLGVVLIDLGGETTSLSAFEEGKPLYARSFPIGCSHITNDIAVGLKAPVDAAERIKLYHGTAFSRGVSRKDMIQLGDIDPTLSEEISKRYVSEIIEVRVAEILDILNNELKSLRERFEFPAGIVITGGGVKLEGIKECIRETMRLPVQIGLPNMANIEIQNPAHEKLIDDPEFAVAVGLLHLNGAKGERKPMNIFGRAKRFVRNIVP</sequence>
<keyword evidence="3 5" id="KW-0472">Membrane</keyword>
<evidence type="ECO:0000256" key="2">
    <source>
        <dbReference type="ARBA" id="ARBA00022618"/>
    </source>
</evidence>
<dbReference type="HAMAP" id="MF_02033">
    <property type="entry name" value="FtsA"/>
    <property type="match status" value="1"/>
</dbReference>
<keyword evidence="4 5" id="KW-0131">Cell cycle</keyword>
<dbReference type="InterPro" id="IPR043129">
    <property type="entry name" value="ATPase_NBD"/>
</dbReference>
<evidence type="ECO:0000259" key="8">
    <source>
        <dbReference type="SMART" id="SM00842"/>
    </source>
</evidence>
<evidence type="ECO:0000256" key="5">
    <source>
        <dbReference type="HAMAP-Rule" id="MF_02033"/>
    </source>
</evidence>
<organism evidence="9 10">
    <name type="scientific">Candidatus Jorgensenbacteria bacterium RIFCSPLOWO2_01_FULL_45_25b</name>
    <dbReference type="NCBI Taxonomy" id="1798471"/>
    <lineage>
        <taxon>Bacteria</taxon>
        <taxon>Candidatus Joergenseniibacteriota</taxon>
    </lineage>
</organism>
<protein>
    <recommendedName>
        <fullName evidence="5 6">Cell division protein FtsA</fullName>
    </recommendedName>
</protein>
<dbReference type="CDD" id="cd24048">
    <property type="entry name" value="ASKHA_NBD_FtsA"/>
    <property type="match status" value="1"/>
</dbReference>
<dbReference type="InterPro" id="IPR020823">
    <property type="entry name" value="Cell_div_FtsA"/>
</dbReference>
<dbReference type="SUPFAM" id="SSF53067">
    <property type="entry name" value="Actin-like ATPase domain"/>
    <property type="match status" value="2"/>
</dbReference>
<comment type="subcellular location">
    <subcellularLocation>
        <location evidence="5">Cell membrane</location>
        <topology evidence="5">Peripheral membrane protein</topology>
        <orientation evidence="5">Cytoplasmic side</orientation>
    </subcellularLocation>
    <text evidence="5">Localizes to the Z ring in an FtsZ-dependent manner. Targeted to the membrane through a conserved C-terminal amphipathic helix.</text>
</comment>
<keyword evidence="1 5" id="KW-1003">Cell membrane</keyword>
<gene>
    <name evidence="5" type="primary">ftsA</name>
    <name evidence="9" type="ORF">A3A21_02025</name>
</gene>
<feature type="coiled-coil region" evidence="7">
    <location>
        <begin position="42"/>
        <end position="69"/>
    </location>
</feature>
<evidence type="ECO:0000313" key="10">
    <source>
        <dbReference type="Proteomes" id="UP000176996"/>
    </source>
</evidence>
<comment type="caution">
    <text evidence="9">The sequence shown here is derived from an EMBL/GenBank/DDBJ whole genome shotgun (WGS) entry which is preliminary data.</text>
</comment>
<dbReference type="Gene3D" id="3.30.1490.110">
    <property type="match status" value="1"/>
</dbReference>
<evidence type="ECO:0000256" key="3">
    <source>
        <dbReference type="ARBA" id="ARBA00023136"/>
    </source>
</evidence>
<dbReference type="Proteomes" id="UP000176996">
    <property type="component" value="Unassembled WGS sequence"/>
</dbReference>
<dbReference type="InterPro" id="IPR003494">
    <property type="entry name" value="SHS2_FtsA"/>
</dbReference>
<comment type="similarity">
    <text evidence="5 6">Belongs to the FtsA/MreB family.</text>
</comment>
<evidence type="ECO:0000313" key="9">
    <source>
        <dbReference type="EMBL" id="OGG42142.1"/>
    </source>
</evidence>
<comment type="function">
    <text evidence="5 6">Cell division protein that is involved in the assembly of the Z ring. May serve as a membrane anchor for the Z ring.</text>
</comment>
<reference evidence="9 10" key="1">
    <citation type="journal article" date="2016" name="Nat. Commun.">
        <title>Thousands of microbial genomes shed light on interconnected biogeochemical processes in an aquifer system.</title>
        <authorList>
            <person name="Anantharaman K."/>
            <person name="Brown C.T."/>
            <person name="Hug L.A."/>
            <person name="Sharon I."/>
            <person name="Castelle C.J."/>
            <person name="Probst A.J."/>
            <person name="Thomas B.C."/>
            <person name="Singh A."/>
            <person name="Wilkins M.J."/>
            <person name="Karaoz U."/>
            <person name="Brodie E.L."/>
            <person name="Williams K.H."/>
            <person name="Hubbard S.S."/>
            <person name="Banfield J.F."/>
        </authorList>
    </citation>
    <scope>NUCLEOTIDE SEQUENCE [LARGE SCALE GENOMIC DNA]</scope>
</reference>
<dbReference type="EMBL" id="MFKK01000004">
    <property type="protein sequence ID" value="OGG42142.1"/>
    <property type="molecule type" value="Genomic_DNA"/>
</dbReference>
<dbReference type="Pfam" id="PF14450">
    <property type="entry name" value="FtsA"/>
    <property type="match status" value="1"/>
</dbReference>
<dbReference type="PANTHER" id="PTHR32432:SF4">
    <property type="entry name" value="CELL DIVISION PROTEIN FTSA"/>
    <property type="match status" value="1"/>
</dbReference>
<evidence type="ECO:0000256" key="6">
    <source>
        <dbReference type="PIRNR" id="PIRNR003101"/>
    </source>
</evidence>
<dbReference type="GO" id="GO:0032153">
    <property type="term" value="C:cell division site"/>
    <property type="evidence" value="ECO:0007669"/>
    <property type="project" value="UniProtKB-UniRule"/>
</dbReference>
<dbReference type="STRING" id="1798471.A3A21_02025"/>
<proteinExistence type="inferred from homology"/>
<feature type="domain" description="SHS2" evidence="8">
    <location>
        <begin position="5"/>
        <end position="193"/>
    </location>
</feature>
<dbReference type="PIRSF" id="PIRSF003101">
    <property type="entry name" value="FtsA"/>
    <property type="match status" value="1"/>
</dbReference>
<dbReference type="AlphaFoldDB" id="A0A1F6BZD3"/>
<comment type="subunit">
    <text evidence="5">Self-interacts. Interacts with FtsZ.</text>
</comment>
<keyword evidence="2 5" id="KW-0132">Cell division</keyword>
<dbReference type="NCBIfam" id="TIGR01174">
    <property type="entry name" value="ftsA"/>
    <property type="match status" value="1"/>
</dbReference>
<dbReference type="PANTHER" id="PTHR32432">
    <property type="entry name" value="CELL DIVISION PROTEIN FTSA-RELATED"/>
    <property type="match status" value="1"/>
</dbReference>
<accession>A0A1F6BZD3</accession>
<dbReference type="InterPro" id="IPR050696">
    <property type="entry name" value="FtsA/MreB"/>
</dbReference>